<gene>
    <name evidence="1" type="ORF">ACFSCY_18860</name>
</gene>
<dbReference type="EMBL" id="JBHUCP010000012">
    <property type="protein sequence ID" value="MFD1531501.1"/>
    <property type="molecule type" value="Genomic_DNA"/>
</dbReference>
<accession>A0ABW4FLX2</accession>
<reference evidence="2" key="1">
    <citation type="journal article" date="2019" name="Int. J. Syst. Evol. Microbiol.">
        <title>The Global Catalogue of Microorganisms (GCM) 10K type strain sequencing project: providing services to taxonomists for standard genome sequencing and annotation.</title>
        <authorList>
            <consortium name="The Broad Institute Genomics Platform"/>
            <consortium name="The Broad Institute Genome Sequencing Center for Infectious Disease"/>
            <person name="Wu L."/>
            <person name="Ma J."/>
        </authorList>
    </citation>
    <scope>NUCLEOTIDE SEQUENCE [LARGE SCALE GENOMIC DNA]</scope>
    <source>
        <strain evidence="2">JCM 12165</strain>
    </source>
</reference>
<comment type="caution">
    <text evidence="1">The sequence shown here is derived from an EMBL/GenBank/DDBJ whole genome shotgun (WGS) entry which is preliminary data.</text>
</comment>
<protein>
    <submittedName>
        <fullName evidence="1">Uncharacterized protein</fullName>
    </submittedName>
</protein>
<evidence type="ECO:0000313" key="1">
    <source>
        <dbReference type="EMBL" id="MFD1531501.1"/>
    </source>
</evidence>
<dbReference type="Proteomes" id="UP001597145">
    <property type="component" value="Unassembled WGS sequence"/>
</dbReference>
<keyword evidence="2" id="KW-1185">Reference proteome</keyword>
<name>A0ABW4FLX2_9PSEU</name>
<evidence type="ECO:0000313" key="2">
    <source>
        <dbReference type="Proteomes" id="UP001597145"/>
    </source>
</evidence>
<sequence>MTIFHRGHAGAPRPNPSLSDVTEKLVADHGAHIDLATINRAVLDCLHDLQGSPAAACTVGLEYLARRRLLELIEADASARDNSRHTG</sequence>
<dbReference type="RefSeq" id="WP_343978780.1">
    <property type="nucleotide sequence ID" value="NZ_BAAAJG010000010.1"/>
</dbReference>
<organism evidence="1 2">
    <name type="scientific">Pseudonocardia aurantiaca</name>
    <dbReference type="NCBI Taxonomy" id="75290"/>
    <lineage>
        <taxon>Bacteria</taxon>
        <taxon>Bacillati</taxon>
        <taxon>Actinomycetota</taxon>
        <taxon>Actinomycetes</taxon>
        <taxon>Pseudonocardiales</taxon>
        <taxon>Pseudonocardiaceae</taxon>
        <taxon>Pseudonocardia</taxon>
    </lineage>
</organism>
<proteinExistence type="predicted"/>